<name>A0A5C5ZR35_9BACT</name>
<dbReference type="InterPro" id="IPR003837">
    <property type="entry name" value="GatC"/>
</dbReference>
<dbReference type="GO" id="GO:0016740">
    <property type="term" value="F:transferase activity"/>
    <property type="evidence" value="ECO:0007669"/>
    <property type="project" value="UniProtKB-KW"/>
</dbReference>
<dbReference type="NCBIfam" id="TIGR00135">
    <property type="entry name" value="gatC"/>
    <property type="match status" value="1"/>
</dbReference>
<dbReference type="Pfam" id="PF02686">
    <property type="entry name" value="GatC"/>
    <property type="match status" value="1"/>
</dbReference>
<comment type="catalytic activity">
    <reaction evidence="1">
        <text>L-glutamyl-tRNA(Gln) + L-glutamine + ATP + H2O = L-glutaminyl-tRNA(Gln) + L-glutamate + ADP + phosphate + H(+)</text>
        <dbReference type="Rhea" id="RHEA:17521"/>
        <dbReference type="Rhea" id="RHEA-COMP:9681"/>
        <dbReference type="Rhea" id="RHEA-COMP:9684"/>
        <dbReference type="ChEBI" id="CHEBI:15377"/>
        <dbReference type="ChEBI" id="CHEBI:15378"/>
        <dbReference type="ChEBI" id="CHEBI:29985"/>
        <dbReference type="ChEBI" id="CHEBI:30616"/>
        <dbReference type="ChEBI" id="CHEBI:43474"/>
        <dbReference type="ChEBI" id="CHEBI:58359"/>
        <dbReference type="ChEBI" id="CHEBI:78520"/>
        <dbReference type="ChEBI" id="CHEBI:78521"/>
        <dbReference type="ChEBI" id="CHEBI:456216"/>
    </reaction>
</comment>
<accession>A0A5C5ZR35</accession>
<dbReference type="PANTHER" id="PTHR15004">
    <property type="entry name" value="GLUTAMYL-TRNA(GLN) AMIDOTRANSFERASE SUBUNIT C, MITOCHONDRIAL"/>
    <property type="match status" value="1"/>
</dbReference>
<sequence length="96" mass="10327">MTASVDIEKLARLAKLQLTDAERSSFGPQIGGILTFVEKLAELDTEGVEPMTSALDVENRFRDDLPAPSLAPEIATRTAPESAEGFFLVPPVLGKK</sequence>
<dbReference type="InterPro" id="IPR036113">
    <property type="entry name" value="Asp/Glu-ADT_sf_sub_c"/>
</dbReference>
<proteinExistence type="inferred from homology"/>
<dbReference type="RefSeq" id="WP_146581563.1">
    <property type="nucleotide sequence ID" value="NZ_SJPM01000017.1"/>
</dbReference>
<organism evidence="2 3">
    <name type="scientific">Neorhodopirellula pilleata</name>
    <dbReference type="NCBI Taxonomy" id="2714738"/>
    <lineage>
        <taxon>Bacteria</taxon>
        <taxon>Pseudomonadati</taxon>
        <taxon>Planctomycetota</taxon>
        <taxon>Planctomycetia</taxon>
        <taxon>Pirellulales</taxon>
        <taxon>Pirellulaceae</taxon>
        <taxon>Neorhodopirellula</taxon>
    </lineage>
</organism>
<keyword evidence="1" id="KW-0648">Protein biosynthesis</keyword>
<dbReference type="OrthoDB" id="9813938at2"/>
<gene>
    <name evidence="1 2" type="primary">gatC</name>
    <name evidence="2" type="ORF">Pla100_54370</name>
</gene>
<dbReference type="GO" id="GO:0050566">
    <property type="term" value="F:asparaginyl-tRNA synthase (glutamine-hydrolyzing) activity"/>
    <property type="evidence" value="ECO:0007669"/>
    <property type="project" value="RHEA"/>
</dbReference>
<keyword evidence="1 2" id="KW-0436">Ligase</keyword>
<keyword evidence="2" id="KW-0808">Transferase</keyword>
<dbReference type="GO" id="GO:0005524">
    <property type="term" value="F:ATP binding"/>
    <property type="evidence" value="ECO:0007669"/>
    <property type="project" value="UniProtKB-KW"/>
</dbReference>
<dbReference type="SUPFAM" id="SSF141000">
    <property type="entry name" value="Glu-tRNAGln amidotransferase C subunit"/>
    <property type="match status" value="1"/>
</dbReference>
<dbReference type="EMBL" id="SJPM01000017">
    <property type="protein sequence ID" value="TWT89508.1"/>
    <property type="molecule type" value="Genomic_DNA"/>
</dbReference>
<dbReference type="GO" id="GO:0070681">
    <property type="term" value="P:glutaminyl-tRNAGln biosynthesis via transamidation"/>
    <property type="evidence" value="ECO:0007669"/>
    <property type="project" value="TreeGrafter"/>
</dbReference>
<reference evidence="2 3" key="1">
    <citation type="submission" date="2019-02" db="EMBL/GenBank/DDBJ databases">
        <title>Deep-cultivation of Planctomycetes and their phenomic and genomic characterization uncovers novel biology.</title>
        <authorList>
            <person name="Wiegand S."/>
            <person name="Jogler M."/>
            <person name="Boedeker C."/>
            <person name="Pinto D."/>
            <person name="Vollmers J."/>
            <person name="Rivas-Marin E."/>
            <person name="Kohn T."/>
            <person name="Peeters S.H."/>
            <person name="Heuer A."/>
            <person name="Rast P."/>
            <person name="Oberbeckmann S."/>
            <person name="Bunk B."/>
            <person name="Jeske O."/>
            <person name="Meyerdierks A."/>
            <person name="Storesund J.E."/>
            <person name="Kallscheuer N."/>
            <person name="Luecker S."/>
            <person name="Lage O.M."/>
            <person name="Pohl T."/>
            <person name="Merkel B.J."/>
            <person name="Hornburger P."/>
            <person name="Mueller R.-W."/>
            <person name="Bruemmer F."/>
            <person name="Labrenz M."/>
            <person name="Spormann A.M."/>
            <person name="Op Den Camp H."/>
            <person name="Overmann J."/>
            <person name="Amann R."/>
            <person name="Jetten M.S.M."/>
            <person name="Mascher T."/>
            <person name="Medema M.H."/>
            <person name="Devos D.P."/>
            <person name="Kaster A.-K."/>
            <person name="Ovreas L."/>
            <person name="Rohde M."/>
            <person name="Galperin M.Y."/>
            <person name="Jogler C."/>
        </authorList>
    </citation>
    <scope>NUCLEOTIDE SEQUENCE [LARGE SCALE GENOMIC DNA]</scope>
    <source>
        <strain evidence="2 3">Pla100</strain>
    </source>
</reference>
<evidence type="ECO:0000256" key="1">
    <source>
        <dbReference type="HAMAP-Rule" id="MF_00122"/>
    </source>
</evidence>
<keyword evidence="1" id="KW-0067">ATP-binding</keyword>
<comment type="similarity">
    <text evidence="1">Belongs to the GatC family.</text>
</comment>
<evidence type="ECO:0000313" key="3">
    <source>
        <dbReference type="Proteomes" id="UP000316213"/>
    </source>
</evidence>
<comment type="function">
    <text evidence="1">Allows the formation of correctly charged Asn-tRNA(Asn) or Gln-tRNA(Gln) through the transamidation of misacylated Asp-tRNA(Asn) or Glu-tRNA(Gln) in organisms which lack either or both of asparaginyl-tRNA or glutaminyl-tRNA synthetases. The reaction takes place in the presence of glutamine and ATP through an activated phospho-Asp-tRNA(Asn) or phospho-Glu-tRNA(Gln).</text>
</comment>
<dbReference type="EC" id="6.3.5.-" evidence="1"/>
<dbReference type="Proteomes" id="UP000316213">
    <property type="component" value="Unassembled WGS sequence"/>
</dbReference>
<keyword evidence="3" id="KW-1185">Reference proteome</keyword>
<dbReference type="GO" id="GO:0006450">
    <property type="term" value="P:regulation of translational fidelity"/>
    <property type="evidence" value="ECO:0007669"/>
    <property type="project" value="InterPro"/>
</dbReference>
<dbReference type="HAMAP" id="MF_00122">
    <property type="entry name" value="GatC"/>
    <property type="match status" value="1"/>
</dbReference>
<dbReference type="GO" id="GO:0050567">
    <property type="term" value="F:glutaminyl-tRNA synthase (glutamine-hydrolyzing) activity"/>
    <property type="evidence" value="ECO:0007669"/>
    <property type="project" value="UniProtKB-UniRule"/>
</dbReference>
<dbReference type="AlphaFoldDB" id="A0A5C5ZR35"/>
<comment type="caution">
    <text evidence="2">The sequence shown here is derived from an EMBL/GenBank/DDBJ whole genome shotgun (WGS) entry which is preliminary data.</text>
</comment>
<dbReference type="PANTHER" id="PTHR15004:SF0">
    <property type="entry name" value="GLUTAMYL-TRNA(GLN) AMIDOTRANSFERASE SUBUNIT C, MITOCHONDRIAL"/>
    <property type="match status" value="1"/>
</dbReference>
<comment type="subunit">
    <text evidence="1">Heterotrimer of A, B and C subunits.</text>
</comment>
<comment type="catalytic activity">
    <reaction evidence="1">
        <text>L-aspartyl-tRNA(Asn) + L-glutamine + ATP + H2O = L-asparaginyl-tRNA(Asn) + L-glutamate + ADP + phosphate + 2 H(+)</text>
        <dbReference type="Rhea" id="RHEA:14513"/>
        <dbReference type="Rhea" id="RHEA-COMP:9674"/>
        <dbReference type="Rhea" id="RHEA-COMP:9677"/>
        <dbReference type="ChEBI" id="CHEBI:15377"/>
        <dbReference type="ChEBI" id="CHEBI:15378"/>
        <dbReference type="ChEBI" id="CHEBI:29985"/>
        <dbReference type="ChEBI" id="CHEBI:30616"/>
        <dbReference type="ChEBI" id="CHEBI:43474"/>
        <dbReference type="ChEBI" id="CHEBI:58359"/>
        <dbReference type="ChEBI" id="CHEBI:78515"/>
        <dbReference type="ChEBI" id="CHEBI:78516"/>
        <dbReference type="ChEBI" id="CHEBI:456216"/>
    </reaction>
</comment>
<keyword evidence="1" id="KW-0547">Nucleotide-binding</keyword>
<protein>
    <recommendedName>
        <fullName evidence="1">Aspartyl/glutamyl-tRNA(Asn/Gln) amidotransferase subunit C</fullName>
        <shortName evidence="1">Asp/Glu-ADT subunit C</shortName>
        <ecNumber evidence="1">6.3.5.-</ecNumber>
    </recommendedName>
</protein>
<dbReference type="Gene3D" id="1.10.20.60">
    <property type="entry name" value="Glu-tRNAGln amidotransferase C subunit, N-terminal domain"/>
    <property type="match status" value="1"/>
</dbReference>
<evidence type="ECO:0000313" key="2">
    <source>
        <dbReference type="EMBL" id="TWT89508.1"/>
    </source>
</evidence>
<dbReference type="GO" id="GO:0006412">
    <property type="term" value="P:translation"/>
    <property type="evidence" value="ECO:0007669"/>
    <property type="project" value="UniProtKB-UniRule"/>
</dbReference>